<keyword evidence="7" id="KW-0234">DNA repair</keyword>
<comment type="function">
    <text evidence="1">May be involved in recombinational repair of damaged DNA.</text>
</comment>
<evidence type="ECO:0000256" key="1">
    <source>
        <dbReference type="ARBA" id="ARBA00003618"/>
    </source>
</evidence>
<evidence type="ECO:0000256" key="6">
    <source>
        <dbReference type="ARBA" id="ARBA00022840"/>
    </source>
</evidence>
<reference evidence="10" key="1">
    <citation type="submission" date="2018-05" db="EMBL/GenBank/DDBJ databases">
        <authorList>
            <person name="Lanie J.A."/>
            <person name="Ng W.-L."/>
            <person name="Kazmierczak K.M."/>
            <person name="Andrzejewski T.M."/>
            <person name="Davidsen T.M."/>
            <person name="Wayne K.J."/>
            <person name="Tettelin H."/>
            <person name="Glass J.I."/>
            <person name="Rusch D."/>
            <person name="Podicherti R."/>
            <person name="Tsui H.-C.T."/>
            <person name="Winkler M.E."/>
        </authorList>
    </citation>
    <scope>NUCLEOTIDE SEQUENCE</scope>
</reference>
<accession>A0A381S365</accession>
<evidence type="ECO:0000256" key="2">
    <source>
        <dbReference type="ARBA" id="ARBA00009441"/>
    </source>
</evidence>
<dbReference type="GO" id="GO:0006281">
    <property type="term" value="P:DNA repair"/>
    <property type="evidence" value="ECO:0007669"/>
    <property type="project" value="UniProtKB-KW"/>
</dbReference>
<dbReference type="GO" id="GO:0005524">
    <property type="term" value="F:ATP binding"/>
    <property type="evidence" value="ECO:0007669"/>
    <property type="project" value="UniProtKB-KW"/>
</dbReference>
<evidence type="ECO:0000259" key="9">
    <source>
        <dbReference type="Pfam" id="PF02463"/>
    </source>
</evidence>
<evidence type="ECO:0000256" key="4">
    <source>
        <dbReference type="ARBA" id="ARBA00022741"/>
    </source>
</evidence>
<dbReference type="NCBIfam" id="TIGR00634">
    <property type="entry name" value="recN"/>
    <property type="match status" value="1"/>
</dbReference>
<evidence type="ECO:0000256" key="7">
    <source>
        <dbReference type="ARBA" id="ARBA00023204"/>
    </source>
</evidence>
<name>A0A381S365_9ZZZZ</name>
<evidence type="ECO:0000313" key="10">
    <source>
        <dbReference type="EMBL" id="SUZ98545.1"/>
    </source>
</evidence>
<dbReference type="PIRSF" id="PIRSF003128">
    <property type="entry name" value="RecN"/>
    <property type="match status" value="1"/>
</dbReference>
<keyword evidence="4" id="KW-0547">Nucleotide-binding</keyword>
<comment type="similarity">
    <text evidence="2">Belongs to the RecN family.</text>
</comment>
<dbReference type="InterPro" id="IPR004604">
    <property type="entry name" value="DNA_recomb/repair_RecN"/>
</dbReference>
<proteinExistence type="inferred from homology"/>
<evidence type="ECO:0000256" key="3">
    <source>
        <dbReference type="ARBA" id="ARBA00021315"/>
    </source>
</evidence>
<feature type="domain" description="RecF/RecN/SMC N-terminal" evidence="9">
    <location>
        <begin position="3"/>
        <end position="505"/>
    </location>
</feature>
<sequence length="551" mass="61223">MDLTFGAGLNILTGQTGAGKSILIGSMNLIIGEKASTEMVRSGAEEAFVEATFELAGKVPDLLSSYVRVGEPVFVRRQVIRGGRSYAFVNDHQVTVGKLKEIGDILLDLLGQHHHQSLLNVDNHRQLLDRFAVDKEFSQNYTAAFTELKERQSELESAINADELTRERQALYRFQLQEINAAKLETEEQSLLEEKVTILRNAQQLKDTTRELSYSLSEDDDSTLNRLRGMLKVFESLAELDSSLKEKAIQWKEAIYSLDDISMELSRYGDTIEADPERLAWVNERLQLYRDFSKKYGEGYDGIMAYKEKIAGELDSLENRDEKIKVLEKEIASLKTKVYDLGSKISAKRSNGAKDLKKRIKAELAELGMKGTKFDAVLTPVSDNAGMAVTNDDDPCLAGEFGLEDIEFLISPNPGEPLKPLAKIASGGEMSRIMLGLKTVLAKVDAIPLLVFDEIDVGIGGDTANLVGKKLKALAQNHQVISITHLQQIASFADRHFQVRKAERGGRTVTEVAELSQEERVAEIARMISGEKITDLTLEHAREFLRGAAEA</sequence>
<dbReference type="PANTHER" id="PTHR11059:SF0">
    <property type="entry name" value="DNA REPAIR PROTEIN RECN"/>
    <property type="match status" value="1"/>
</dbReference>
<evidence type="ECO:0000256" key="5">
    <source>
        <dbReference type="ARBA" id="ARBA00022763"/>
    </source>
</evidence>
<dbReference type="CDD" id="cd03241">
    <property type="entry name" value="ABC_RecN"/>
    <property type="match status" value="1"/>
</dbReference>
<keyword evidence="5" id="KW-0227">DNA damage</keyword>
<keyword evidence="6" id="KW-0067">ATP-binding</keyword>
<organism evidence="10">
    <name type="scientific">marine metagenome</name>
    <dbReference type="NCBI Taxonomy" id="408172"/>
    <lineage>
        <taxon>unclassified sequences</taxon>
        <taxon>metagenomes</taxon>
        <taxon>ecological metagenomes</taxon>
    </lineage>
</organism>
<dbReference type="GO" id="GO:0006310">
    <property type="term" value="P:DNA recombination"/>
    <property type="evidence" value="ECO:0007669"/>
    <property type="project" value="InterPro"/>
</dbReference>
<dbReference type="EMBL" id="UINC01002614">
    <property type="protein sequence ID" value="SUZ98545.1"/>
    <property type="molecule type" value="Genomic_DNA"/>
</dbReference>
<dbReference type="InterPro" id="IPR027417">
    <property type="entry name" value="P-loop_NTPase"/>
</dbReference>
<gene>
    <name evidence="10" type="ORF">METZ01_LOCUS51399</name>
</gene>
<dbReference type="Gene3D" id="3.40.50.300">
    <property type="entry name" value="P-loop containing nucleotide triphosphate hydrolases"/>
    <property type="match status" value="2"/>
</dbReference>
<dbReference type="FunFam" id="3.40.50.300:FF:000356">
    <property type="entry name" value="DNA repair protein RecN"/>
    <property type="match status" value="1"/>
</dbReference>
<dbReference type="Pfam" id="PF02463">
    <property type="entry name" value="SMC_N"/>
    <property type="match status" value="1"/>
</dbReference>
<dbReference type="GO" id="GO:0009432">
    <property type="term" value="P:SOS response"/>
    <property type="evidence" value="ECO:0007669"/>
    <property type="project" value="TreeGrafter"/>
</dbReference>
<dbReference type="AlphaFoldDB" id="A0A381S365"/>
<dbReference type="SUPFAM" id="SSF52540">
    <property type="entry name" value="P-loop containing nucleoside triphosphate hydrolases"/>
    <property type="match status" value="1"/>
</dbReference>
<dbReference type="InterPro" id="IPR003395">
    <property type="entry name" value="RecF/RecN/SMC_N"/>
</dbReference>
<protein>
    <recommendedName>
        <fullName evidence="3">DNA repair protein RecN</fullName>
    </recommendedName>
    <alternativeName>
        <fullName evidence="8">Recombination protein N</fullName>
    </alternativeName>
</protein>
<evidence type="ECO:0000256" key="8">
    <source>
        <dbReference type="ARBA" id="ARBA00033408"/>
    </source>
</evidence>
<dbReference type="GO" id="GO:0043590">
    <property type="term" value="C:bacterial nucleoid"/>
    <property type="evidence" value="ECO:0007669"/>
    <property type="project" value="TreeGrafter"/>
</dbReference>
<dbReference type="PANTHER" id="PTHR11059">
    <property type="entry name" value="DNA REPAIR PROTEIN RECN"/>
    <property type="match status" value="1"/>
</dbReference>